<dbReference type="InterPro" id="IPR038682">
    <property type="entry name" value="YrpD-like_sf"/>
</dbReference>
<gene>
    <name evidence="2" type="ORF">C176_17496</name>
</gene>
<dbReference type="RefSeq" id="WP_051448803.1">
    <property type="nucleotide sequence ID" value="NZ_ASQA01000035.1"/>
</dbReference>
<keyword evidence="3" id="KW-1185">Reference proteome</keyword>
<dbReference type="PATRIC" id="fig|1227360.4.peg.3559"/>
<reference evidence="2 3" key="1">
    <citation type="journal article" date="2014" name="BMC Genomics">
        <title>Genomic comparison of sporeforming bacilli isolated from milk.</title>
        <authorList>
            <person name="Moreno Switt A.I."/>
            <person name="Andrus A.D."/>
            <person name="Ranieri M.L."/>
            <person name="Orsi R.H."/>
            <person name="Ivy R."/>
            <person name="den Bakker H.C."/>
            <person name="Martin N.H."/>
            <person name="Wiedmann M."/>
            <person name="Boor K.J."/>
        </authorList>
    </citation>
    <scope>NUCLEOTIDE SEQUENCE [LARGE SCALE GENOMIC DNA]</scope>
    <source>
        <strain evidence="2 3">FSL R5-213</strain>
    </source>
</reference>
<dbReference type="Gene3D" id="2.60.120.1270">
    <property type="match status" value="1"/>
</dbReference>
<feature type="signal peptide" evidence="1">
    <location>
        <begin position="1"/>
        <end position="27"/>
    </location>
</feature>
<comment type="caution">
    <text evidence="2">The sequence shown here is derived from an EMBL/GenBank/DDBJ whole genome shotgun (WGS) entry which is preliminary data.</text>
</comment>
<dbReference type="eggNOG" id="ENOG503300E">
    <property type="taxonomic scope" value="Bacteria"/>
</dbReference>
<dbReference type="AlphaFoldDB" id="W4EP50"/>
<feature type="chain" id="PRO_5004839689" evidence="1">
    <location>
        <begin position="28"/>
        <end position="239"/>
    </location>
</feature>
<organism evidence="2 3">
    <name type="scientific">Viridibacillus arenosi FSL R5-213</name>
    <dbReference type="NCBI Taxonomy" id="1227360"/>
    <lineage>
        <taxon>Bacteria</taxon>
        <taxon>Bacillati</taxon>
        <taxon>Bacillota</taxon>
        <taxon>Bacilli</taxon>
        <taxon>Bacillales</taxon>
        <taxon>Caryophanaceae</taxon>
        <taxon>Viridibacillus</taxon>
    </lineage>
</organism>
<dbReference type="EMBL" id="ASQA01000035">
    <property type="protein sequence ID" value="ETT81989.1"/>
    <property type="molecule type" value="Genomic_DNA"/>
</dbReference>
<keyword evidence="1" id="KW-0732">Signal</keyword>
<dbReference type="Proteomes" id="UP000019062">
    <property type="component" value="Unassembled WGS sequence"/>
</dbReference>
<protein>
    <submittedName>
        <fullName evidence="2">Uncharacterized protein</fullName>
    </submittedName>
</protein>
<name>W4EP50_9BACL</name>
<sequence length="239" mass="25638">MKKLISILSIFSIFSLLVLLIPTQADAASTGTGPYRKALSNSGYSWMSTNVYIPGGNDVRYGNTTDTGYIYLGGHNGSVEVDAGLQHSPTLDNWAPFISVNGTRPSSGTSTTRFKSGQTVFMKFYVTSDNTVELSVSGIATDGVKRTVVLNATAKGWKKSGTGNSLKRVTSIAQIGGDNFASKSYMKNVYWSDATIGTSSTSNAVWSGVHTNSFNSYQAPYVSVQYVNQSQETVNINLN</sequence>
<proteinExistence type="predicted"/>
<accession>W4EP50</accession>
<evidence type="ECO:0000256" key="1">
    <source>
        <dbReference type="SAM" id="SignalP"/>
    </source>
</evidence>
<evidence type="ECO:0000313" key="3">
    <source>
        <dbReference type="Proteomes" id="UP000019062"/>
    </source>
</evidence>
<evidence type="ECO:0000313" key="2">
    <source>
        <dbReference type="EMBL" id="ETT81989.1"/>
    </source>
</evidence>